<protein>
    <submittedName>
        <fullName evidence="2">DNA-binding transcriptional activator of the SARP family</fullName>
    </submittedName>
</protein>
<feature type="domain" description="Bacterial transcriptional activator" evidence="1">
    <location>
        <begin position="129"/>
        <end position="252"/>
    </location>
</feature>
<dbReference type="GO" id="GO:0003677">
    <property type="term" value="F:DNA binding"/>
    <property type="evidence" value="ECO:0007669"/>
    <property type="project" value="UniProtKB-KW"/>
</dbReference>
<accession>A0A1T5ICW5</accession>
<gene>
    <name evidence="2" type="ORF">SAMN02194393_00211</name>
</gene>
<organism evidence="2 3">
    <name type="scientific">Maledivibacter halophilus</name>
    <dbReference type="NCBI Taxonomy" id="36842"/>
    <lineage>
        <taxon>Bacteria</taxon>
        <taxon>Bacillati</taxon>
        <taxon>Bacillota</taxon>
        <taxon>Clostridia</taxon>
        <taxon>Peptostreptococcales</taxon>
        <taxon>Caminicellaceae</taxon>
        <taxon>Maledivibacter</taxon>
    </lineage>
</organism>
<evidence type="ECO:0000313" key="3">
    <source>
        <dbReference type="Proteomes" id="UP000190285"/>
    </source>
</evidence>
<proteinExistence type="predicted"/>
<dbReference type="STRING" id="36842.SAMN02194393_00211"/>
<dbReference type="Gene3D" id="1.10.10.10">
    <property type="entry name" value="Winged helix-like DNA-binding domain superfamily/Winged helix DNA-binding domain"/>
    <property type="match status" value="1"/>
</dbReference>
<dbReference type="SUPFAM" id="SSF46894">
    <property type="entry name" value="C-terminal effector domain of the bipartite response regulators"/>
    <property type="match status" value="1"/>
</dbReference>
<dbReference type="AlphaFoldDB" id="A0A1T5ICW5"/>
<reference evidence="2 3" key="1">
    <citation type="submission" date="2017-02" db="EMBL/GenBank/DDBJ databases">
        <authorList>
            <person name="Peterson S.W."/>
        </authorList>
    </citation>
    <scope>NUCLEOTIDE SEQUENCE [LARGE SCALE GENOMIC DNA]</scope>
    <source>
        <strain evidence="2 3">M1</strain>
    </source>
</reference>
<dbReference type="InterPro" id="IPR036388">
    <property type="entry name" value="WH-like_DNA-bd_sf"/>
</dbReference>
<dbReference type="PANTHER" id="PTHR35807:SF2">
    <property type="entry name" value="TRANSCRIPTIONAL ACTIVATOR DOMAIN"/>
    <property type="match status" value="1"/>
</dbReference>
<dbReference type="Proteomes" id="UP000190285">
    <property type="component" value="Unassembled WGS sequence"/>
</dbReference>
<dbReference type="SMART" id="SM01043">
    <property type="entry name" value="BTAD"/>
    <property type="match status" value="1"/>
</dbReference>
<dbReference type="PANTHER" id="PTHR35807">
    <property type="entry name" value="TRANSCRIPTIONAL REGULATOR REDD-RELATED"/>
    <property type="match status" value="1"/>
</dbReference>
<dbReference type="InterPro" id="IPR051677">
    <property type="entry name" value="AfsR-DnrI-RedD_regulator"/>
</dbReference>
<dbReference type="GO" id="GO:0006355">
    <property type="term" value="P:regulation of DNA-templated transcription"/>
    <property type="evidence" value="ECO:0007669"/>
    <property type="project" value="InterPro"/>
</dbReference>
<evidence type="ECO:0000259" key="1">
    <source>
        <dbReference type="SMART" id="SM01043"/>
    </source>
</evidence>
<dbReference type="Pfam" id="PF03704">
    <property type="entry name" value="BTAD"/>
    <property type="match status" value="1"/>
</dbReference>
<dbReference type="Gene3D" id="1.25.40.10">
    <property type="entry name" value="Tetratricopeptide repeat domain"/>
    <property type="match status" value="1"/>
</dbReference>
<dbReference type="EMBL" id="FUZT01000001">
    <property type="protein sequence ID" value="SKC36863.1"/>
    <property type="molecule type" value="Genomic_DNA"/>
</dbReference>
<dbReference type="RefSeq" id="WP_170917225.1">
    <property type="nucleotide sequence ID" value="NZ_FUZT01000001.1"/>
</dbReference>
<sequence length="447" mass="53469">MEKIDVYFLGNYKILLNNENITTKFSKKALGLLCYLIMNNDKFHYREKLASMFWENYKRESGYSNLRYALWQIRKVFKKYTDEEVIIAKGKNVISISKDLINSDVNMYLDFIKQSNEVNISLEEKKNLLISASKLYKGDFIENFYIYDISNFNDWFFNEREYLQRMYFDVQLRLSDIYIKQKKIRAAITELNKLIAIDSLNEEVYYRVIKYQYMSGNRASAINTYKKLKLTLRNELNISPSSEIQGLYNKIITENDTTNLSSNNFSIRHNNLNKGFNRINKSMKIFISDKPDKLKKFSRLIYEFDKSREFMIIDICISPGSRINYEGIYEMLDGFQAFCSEKSTRLYRNFSESIDEIRNITIPREYSLFKKMIELFSSNKIPDILIKVWNFHLIDEKSIDFISFLFRKIDNKGINLIGIYDLRWNNERLNSFIRAFENEKFVEKIRN</sequence>
<keyword evidence="3" id="KW-1185">Reference proteome</keyword>
<dbReference type="InterPro" id="IPR005158">
    <property type="entry name" value="BTAD"/>
</dbReference>
<name>A0A1T5ICW5_9FIRM</name>
<evidence type="ECO:0000313" key="2">
    <source>
        <dbReference type="EMBL" id="SKC36863.1"/>
    </source>
</evidence>
<dbReference type="InterPro" id="IPR011990">
    <property type="entry name" value="TPR-like_helical_dom_sf"/>
</dbReference>
<keyword evidence="2" id="KW-0238">DNA-binding</keyword>
<dbReference type="InterPro" id="IPR016032">
    <property type="entry name" value="Sig_transdc_resp-reg_C-effctor"/>
</dbReference>
<dbReference type="SUPFAM" id="SSF48452">
    <property type="entry name" value="TPR-like"/>
    <property type="match status" value="1"/>
</dbReference>